<dbReference type="PANTHER" id="PTHR31346:SF7">
    <property type="entry name" value="MULTIPLE ORGANELLAR RNA EDITING FACTOR 2, CHLOROPLASTIC-RELATED"/>
    <property type="match status" value="1"/>
</dbReference>
<accession>A0A396HK76</accession>
<proteinExistence type="predicted"/>
<dbReference type="Proteomes" id="UP000265566">
    <property type="component" value="Chromosome 6"/>
</dbReference>
<protein>
    <recommendedName>
        <fullName evidence="3">MORF/ORRM1/DAG-like MORF domain-containing protein</fullName>
    </recommendedName>
</protein>
<sequence length="190" mass="21360">MARIVSSSFTRLSTQFTTRLFSTTAALSKPSSLTLLRFVPMSQTIRQSLNTAARFGGIHSRAYYSSSLSDGGLDYKHWVIAMDNPGGKDSSWQEKIDCYIQTLGHVLGSVVEAKKKIYSVYCFKKEFGFGCEIDEQTKNNLGVMPGVMFILPDVYMDIQKKYYGGEDFVLIVLIFHTDLCFTALKLPFLI</sequence>
<dbReference type="Pfam" id="PF21864">
    <property type="entry name" value="MORF_dom"/>
    <property type="match status" value="1"/>
</dbReference>
<dbReference type="EMBL" id="PSQE01000006">
    <property type="protein sequence ID" value="RHN51297.1"/>
    <property type="molecule type" value="Genomic_DNA"/>
</dbReference>
<evidence type="ECO:0000256" key="2">
    <source>
        <dbReference type="ARBA" id="ARBA00022946"/>
    </source>
</evidence>
<gene>
    <name evidence="4" type="ORF">MtrunA17_Chr6g0467031</name>
</gene>
<evidence type="ECO:0000259" key="3">
    <source>
        <dbReference type="Pfam" id="PF21864"/>
    </source>
</evidence>
<dbReference type="AlphaFoldDB" id="A0A396HK76"/>
<comment type="caution">
    <text evidence="4">The sequence shown here is derived from an EMBL/GenBank/DDBJ whole genome shotgun (WGS) entry which is preliminary data.</text>
</comment>
<organism evidence="4">
    <name type="scientific">Medicago truncatula</name>
    <name type="common">Barrel medic</name>
    <name type="synonym">Medicago tribuloides</name>
    <dbReference type="NCBI Taxonomy" id="3880"/>
    <lineage>
        <taxon>Eukaryota</taxon>
        <taxon>Viridiplantae</taxon>
        <taxon>Streptophyta</taxon>
        <taxon>Embryophyta</taxon>
        <taxon>Tracheophyta</taxon>
        <taxon>Spermatophyta</taxon>
        <taxon>Magnoliopsida</taxon>
        <taxon>eudicotyledons</taxon>
        <taxon>Gunneridae</taxon>
        <taxon>Pentapetalae</taxon>
        <taxon>rosids</taxon>
        <taxon>fabids</taxon>
        <taxon>Fabales</taxon>
        <taxon>Fabaceae</taxon>
        <taxon>Papilionoideae</taxon>
        <taxon>50 kb inversion clade</taxon>
        <taxon>NPAAA clade</taxon>
        <taxon>Hologalegina</taxon>
        <taxon>IRL clade</taxon>
        <taxon>Trifolieae</taxon>
        <taxon>Medicago</taxon>
    </lineage>
</organism>
<feature type="domain" description="MORF/ORRM1/DAG-like MORF" evidence="3">
    <location>
        <begin position="75"/>
        <end position="168"/>
    </location>
</feature>
<evidence type="ECO:0000256" key="1">
    <source>
        <dbReference type="ARBA" id="ARBA00022664"/>
    </source>
</evidence>
<dbReference type="GO" id="GO:0016554">
    <property type="term" value="P:cytidine to uridine editing"/>
    <property type="evidence" value="ECO:0007669"/>
    <property type="project" value="InterPro"/>
</dbReference>
<evidence type="ECO:0000313" key="4">
    <source>
        <dbReference type="EMBL" id="RHN51297.1"/>
    </source>
</evidence>
<reference evidence="4" key="1">
    <citation type="journal article" date="2018" name="Nat. Plants">
        <title>Whole-genome landscape of Medicago truncatula symbiotic genes.</title>
        <authorList>
            <person name="Pecrix Y."/>
            <person name="Gamas P."/>
            <person name="Carrere S."/>
        </authorList>
    </citation>
    <scope>NUCLEOTIDE SEQUENCE</scope>
    <source>
        <tissue evidence="4">Leaves</tissue>
    </source>
</reference>
<dbReference type="InterPro" id="IPR054059">
    <property type="entry name" value="MORF/ORRM1/DAG-like_MORF"/>
</dbReference>
<dbReference type="Gramene" id="rna35713">
    <property type="protein sequence ID" value="RHN51297.1"/>
    <property type="gene ID" value="gene35713"/>
</dbReference>
<keyword evidence="1" id="KW-0507">mRNA processing</keyword>
<dbReference type="PANTHER" id="PTHR31346">
    <property type="entry name" value="MULTIPLE ORGANELLAR RNA EDITING FACTOR 2, CHLOROPLASTIC-RELATED-RELATED"/>
    <property type="match status" value="1"/>
</dbReference>
<dbReference type="GO" id="GO:0006397">
    <property type="term" value="P:mRNA processing"/>
    <property type="evidence" value="ECO:0007669"/>
    <property type="project" value="UniProtKB-KW"/>
</dbReference>
<keyword evidence="2" id="KW-0809">Transit peptide</keyword>
<dbReference type="InterPro" id="IPR039206">
    <property type="entry name" value="MORF/ORRM1/DAG-like"/>
</dbReference>
<name>A0A396HK76_MEDTR</name>